<reference evidence="2 3" key="1">
    <citation type="submission" date="2018-01" db="EMBL/GenBank/DDBJ databases">
        <title>Glutamicibacter soli strain NHPC-3 Whole genome sequence and assembly.</title>
        <authorList>
            <person name="Choudhury P."/>
            <person name="Gupta D."/>
            <person name="Sengupta K."/>
            <person name="Jawed A."/>
            <person name="Sultana N."/>
            <person name="Saha P."/>
        </authorList>
    </citation>
    <scope>NUCLEOTIDE SEQUENCE [LARGE SCALE GENOMIC DNA]</scope>
    <source>
        <strain evidence="2 3">NHPC-3</strain>
    </source>
</reference>
<dbReference type="Gene3D" id="3.90.960.10">
    <property type="entry name" value="YbaK/aminoacyl-tRNA synthetase-associated domain"/>
    <property type="match status" value="1"/>
</dbReference>
<dbReference type="SUPFAM" id="SSF55826">
    <property type="entry name" value="YbaK/ProRS associated domain"/>
    <property type="match status" value="1"/>
</dbReference>
<dbReference type="Pfam" id="PF04073">
    <property type="entry name" value="tRNA_edit"/>
    <property type="match status" value="1"/>
</dbReference>
<name>A0A365YEP1_9MICC</name>
<dbReference type="EMBL" id="POAF01000005">
    <property type="protein sequence ID" value="RBM00494.1"/>
    <property type="molecule type" value="Genomic_DNA"/>
</dbReference>
<dbReference type="AlphaFoldDB" id="A0A365YEP1"/>
<dbReference type="RefSeq" id="WP_113607439.1">
    <property type="nucleotide sequence ID" value="NZ_POAF01000005.1"/>
</dbReference>
<dbReference type="InterPro" id="IPR007214">
    <property type="entry name" value="YbaK/aa-tRNA-synth-assoc-dom"/>
</dbReference>
<feature type="domain" description="YbaK/aminoacyl-tRNA synthetase-associated" evidence="1">
    <location>
        <begin position="32"/>
        <end position="151"/>
    </location>
</feature>
<protein>
    <recommendedName>
        <fullName evidence="1">YbaK/aminoacyl-tRNA synthetase-associated domain-containing protein</fullName>
    </recommendedName>
</protein>
<proteinExistence type="predicted"/>
<organism evidence="2 3">
    <name type="scientific">Glutamicibacter soli</name>
    <dbReference type="NCBI Taxonomy" id="453836"/>
    <lineage>
        <taxon>Bacteria</taxon>
        <taxon>Bacillati</taxon>
        <taxon>Actinomycetota</taxon>
        <taxon>Actinomycetes</taxon>
        <taxon>Micrococcales</taxon>
        <taxon>Micrococcaceae</taxon>
        <taxon>Glutamicibacter</taxon>
    </lineage>
</organism>
<accession>A0A365YEP1</accession>
<dbReference type="PANTHER" id="PTHR30411">
    <property type="entry name" value="CYTOPLASMIC PROTEIN"/>
    <property type="match status" value="1"/>
</dbReference>
<sequence>MSDLKSSEAMTRVLLDAARREVPIDIVPRAAATSLEEAAELLGVVPGHLLKTLVLKRSDDSFVFALIPGGRKLDWAKIRAVLRVNKLSLPDAETALAVTHFVRGTITPFGSHTALPVIIDASVFADPVPERVAMGSGDPMHGLLVDPQDLVSGFEATIADISTPE</sequence>
<evidence type="ECO:0000259" key="1">
    <source>
        <dbReference type="Pfam" id="PF04073"/>
    </source>
</evidence>
<comment type="caution">
    <text evidence="2">The sequence shown here is derived from an EMBL/GenBank/DDBJ whole genome shotgun (WGS) entry which is preliminary data.</text>
</comment>
<dbReference type="Proteomes" id="UP000252167">
    <property type="component" value="Unassembled WGS sequence"/>
</dbReference>
<dbReference type="InterPro" id="IPR036754">
    <property type="entry name" value="YbaK/aa-tRNA-synt-asso_dom_sf"/>
</dbReference>
<dbReference type="PANTHER" id="PTHR30411:SF4">
    <property type="entry name" value="YBAK_AMINOACYL-TRNA SYNTHETASE-ASSOCIATED DOMAIN-CONTAINING PROTEIN"/>
    <property type="match status" value="1"/>
</dbReference>
<gene>
    <name evidence="2" type="ORF">C1H84_11110</name>
</gene>
<dbReference type="CDD" id="cd04332">
    <property type="entry name" value="YbaK_like"/>
    <property type="match status" value="1"/>
</dbReference>
<evidence type="ECO:0000313" key="3">
    <source>
        <dbReference type="Proteomes" id="UP000252167"/>
    </source>
</evidence>
<dbReference type="GO" id="GO:0002161">
    <property type="term" value="F:aminoacyl-tRNA deacylase activity"/>
    <property type="evidence" value="ECO:0007669"/>
    <property type="project" value="InterPro"/>
</dbReference>
<keyword evidence="3" id="KW-1185">Reference proteome</keyword>
<evidence type="ECO:0000313" key="2">
    <source>
        <dbReference type="EMBL" id="RBM00494.1"/>
    </source>
</evidence>